<feature type="domain" description="C2H2-type" evidence="3">
    <location>
        <begin position="875"/>
        <end position="902"/>
    </location>
</feature>
<dbReference type="GO" id="GO:0010468">
    <property type="term" value="P:regulation of gene expression"/>
    <property type="evidence" value="ECO:0007669"/>
    <property type="project" value="TreeGrafter"/>
</dbReference>
<feature type="compositionally biased region" description="Low complexity" evidence="2">
    <location>
        <begin position="403"/>
        <end position="414"/>
    </location>
</feature>
<feature type="region of interest" description="Disordered" evidence="2">
    <location>
        <begin position="1340"/>
        <end position="1374"/>
    </location>
</feature>
<name>A0A6P7ILR4_9TELE</name>
<keyword evidence="1" id="KW-0863">Zinc-finger</keyword>
<dbReference type="GO" id="GO:0008270">
    <property type="term" value="F:zinc ion binding"/>
    <property type="evidence" value="ECO:0007669"/>
    <property type="project" value="UniProtKB-KW"/>
</dbReference>
<feature type="compositionally biased region" description="Polar residues" evidence="2">
    <location>
        <begin position="1257"/>
        <end position="1271"/>
    </location>
</feature>
<dbReference type="PANTHER" id="PTHR16515:SF37">
    <property type="entry name" value="PR DOMAIN ZINC FINGER PROTEIN 2"/>
    <property type="match status" value="1"/>
</dbReference>
<dbReference type="InterPro" id="IPR050331">
    <property type="entry name" value="Zinc_finger"/>
</dbReference>
<dbReference type="PROSITE" id="PS00028">
    <property type="entry name" value="ZINC_FINGER_C2H2_1"/>
    <property type="match status" value="5"/>
</dbReference>
<feature type="compositionally biased region" description="Basic and acidic residues" evidence="2">
    <location>
        <begin position="39"/>
        <end position="52"/>
    </location>
</feature>
<dbReference type="FunFam" id="3.30.160.60:FF:003271">
    <property type="entry name" value="PR domain-containing 2, with ZNF domain a"/>
    <property type="match status" value="1"/>
</dbReference>
<dbReference type="RefSeq" id="XP_028266418.1">
    <property type="nucleotide sequence ID" value="XM_028410617.1"/>
</dbReference>
<feature type="domain" description="C2H2-type" evidence="3">
    <location>
        <begin position="903"/>
        <end position="931"/>
    </location>
</feature>
<feature type="compositionally biased region" description="Polar residues" evidence="2">
    <location>
        <begin position="430"/>
        <end position="439"/>
    </location>
</feature>
<feature type="compositionally biased region" description="Acidic residues" evidence="2">
    <location>
        <begin position="854"/>
        <end position="868"/>
    </location>
</feature>
<feature type="compositionally biased region" description="Polar residues" evidence="2">
    <location>
        <begin position="1176"/>
        <end position="1187"/>
    </location>
</feature>
<dbReference type="SMART" id="SM00355">
    <property type="entry name" value="ZnF_C2H2"/>
    <property type="match status" value="7"/>
</dbReference>
<keyword evidence="1" id="KW-0862">Zinc</keyword>
<organism evidence="4 5">
    <name type="scientific">Parambassis ranga</name>
    <name type="common">Indian glassy fish</name>
    <dbReference type="NCBI Taxonomy" id="210632"/>
    <lineage>
        <taxon>Eukaryota</taxon>
        <taxon>Metazoa</taxon>
        <taxon>Chordata</taxon>
        <taxon>Craniata</taxon>
        <taxon>Vertebrata</taxon>
        <taxon>Euteleostomi</taxon>
        <taxon>Actinopterygii</taxon>
        <taxon>Neopterygii</taxon>
        <taxon>Teleostei</taxon>
        <taxon>Neoteleostei</taxon>
        <taxon>Acanthomorphata</taxon>
        <taxon>Ovalentaria</taxon>
        <taxon>Ambassidae</taxon>
        <taxon>Parambassis</taxon>
    </lineage>
</organism>
<dbReference type="Proteomes" id="UP000515145">
    <property type="component" value="Chromosome 7"/>
</dbReference>
<feature type="compositionally biased region" description="Basic residues" evidence="2">
    <location>
        <begin position="1159"/>
        <end position="1169"/>
    </location>
</feature>
<keyword evidence="1" id="KW-0479">Metal-binding</keyword>
<dbReference type="InterPro" id="IPR013087">
    <property type="entry name" value="Znf_C2H2_type"/>
</dbReference>
<feature type="compositionally biased region" description="Basic and acidic residues" evidence="2">
    <location>
        <begin position="992"/>
        <end position="1002"/>
    </location>
</feature>
<feature type="compositionally biased region" description="Low complexity" evidence="2">
    <location>
        <begin position="807"/>
        <end position="821"/>
    </location>
</feature>
<reference evidence="5" key="1">
    <citation type="submission" date="2025-08" db="UniProtKB">
        <authorList>
            <consortium name="RefSeq"/>
        </authorList>
    </citation>
    <scope>IDENTIFICATION</scope>
</reference>
<feature type="region of interest" description="Disordered" evidence="2">
    <location>
        <begin position="1239"/>
        <end position="1273"/>
    </location>
</feature>
<feature type="region of interest" description="Disordered" evidence="2">
    <location>
        <begin position="971"/>
        <end position="1002"/>
    </location>
</feature>
<dbReference type="PANTHER" id="PTHR16515">
    <property type="entry name" value="PR DOMAIN ZINC FINGER PROTEIN"/>
    <property type="match status" value="1"/>
</dbReference>
<feature type="compositionally biased region" description="Polar residues" evidence="2">
    <location>
        <begin position="1362"/>
        <end position="1374"/>
    </location>
</feature>
<feature type="region of interest" description="Disordered" evidence="2">
    <location>
        <begin position="807"/>
        <end position="868"/>
    </location>
</feature>
<gene>
    <name evidence="5" type="primary">prdm2a</name>
</gene>
<feature type="region of interest" description="Disordered" evidence="2">
    <location>
        <begin position="381"/>
        <end position="440"/>
    </location>
</feature>
<feature type="region of interest" description="Disordered" evidence="2">
    <location>
        <begin position="15"/>
        <end position="52"/>
    </location>
</feature>
<feature type="compositionally biased region" description="Basic and acidic residues" evidence="2">
    <location>
        <begin position="1239"/>
        <end position="1256"/>
    </location>
</feature>
<feature type="compositionally biased region" description="Polar residues" evidence="2">
    <location>
        <begin position="973"/>
        <end position="988"/>
    </location>
</feature>
<accession>A0A6P7ILR4</accession>
<dbReference type="GeneID" id="114438955"/>
<keyword evidence="4" id="KW-1185">Reference proteome</keyword>
<feature type="domain" description="C2H2-type" evidence="3">
    <location>
        <begin position="1077"/>
        <end position="1106"/>
    </location>
</feature>
<dbReference type="OrthoDB" id="6414306at2759"/>
<feature type="compositionally biased region" description="Low complexity" evidence="2">
    <location>
        <begin position="383"/>
        <end position="392"/>
    </location>
</feature>
<sequence>MEESPYMYICKFGDDKHIEKEEEDVSREEPDMIKSSNPDAHKHPDQDSGREQDSFLCQHCERRFTSRQGLERHMHSHALAVDDTYKSNLSNVSFGLNLSQDENTKLLDAADSVVLLNTSSANSPSSLSPEDHAVQLNKPGLLEGHYACKYCEKIFTTHINKHRHERRIHESHLQLTHEEKTLQPEEEENPQTIASETFQQQTQLCDNTATAGVLENEGDKAEKYMLDVSSNISENLSFYIDGKIVSTSTVSNCEAAEVHSGSSTLVGLDTLILDPSQISQVLTTDSVIGQETPVQLLGKRRTATPPLLPQIKTELESEVVVSSSSSSLVSSLIENLLPQNTESTVVQKERTVFLSPKLKQLLEKQEGLKPTLALITDGQKPCSPVSLSVLPSGTGRFKRRTGSPTTSSQQTPSSNEEASTPDTADFDAVSSGQMETQHSPPVHQIVIENDDTTPSVAEPVKLVLRESWSPVTGGNSCNQQPLDLSNTVKRNEDGTALDLSLQRKSLEESEQMLHFSQAASIKGESNACTVEKALNNIEKQNISLRNPLITDFAIVAGSDIVTPVEPVADGLVYGLTLPPSSLTPSPASLTPVALQPASPCTIAFASPASHPVLPTAPSLITVLAPPPISSSSSLPIQVLAQNISPEPLVICTENTLNSSECDLTTAFATANSANLVTLTQPLDPTLNLPSHVFLTDQIALNPPMIDSTPVSKVPFTPTVTLNDSLLGSYNIASNTVLIECTIALEAPGTVVPAAITLQENAAESPAPTQMVVNHIEQQQIVSVPNPQMVDPTILVSSIAESVTLSTTTTVVSDPDPEPVVSAEPPKTIKEEAADGSVSSPKIPSKTPPPSEKVVEEESSNNTPTDEDEQTFTKNFICNVCDTLFHSMKELGHHVGDHADEWPYKCEFCLLLFGKPSALLDHRSNLHGVGKTYVCSACTKEFVYLCNLKQHQEELHPGQQCTYAEEEKGKLRPQNYNNSTKLNTDSSVPEATEENKKLVKKEEGEVDGAAEELFTTIKIMASDGAKIKGPDVRLGINQHYPSFKPPPFPYHNRSPAGSAASATNFTTHNIPQTFSTAIRCTKCGKSFDNMPELHKHILACANASDKRRYTPRKNPIPLRHFAKSQNGVLSTTNSTNGLNASNRVGQSNRSKPGPDPPVKFKLKKRRKRLGQRVMPQRNKSLSSSNKMSRAQVDEQQEVFVCPHCSREFTMRRSRTKHMAVCPKKPKEIKKWKEGGISLTKENDEHLHRGGSCVEEKQQSSPQHKTRLQTSGSAKRPAIHPVQTVFSNKRSKIIIKESTQPKHETPTLNELPIVRTFNPSMRQYSRVQHSVKGVPIKITIVKPQQTAPQKDESFPTQSRDEATGTVTGSSEHSASV</sequence>
<evidence type="ECO:0000256" key="2">
    <source>
        <dbReference type="SAM" id="MobiDB-lite"/>
    </source>
</evidence>
<feature type="domain" description="C2H2-type" evidence="3">
    <location>
        <begin position="932"/>
        <end position="960"/>
    </location>
</feature>
<dbReference type="PROSITE" id="PS50157">
    <property type="entry name" value="ZINC_FINGER_C2H2_2"/>
    <property type="match status" value="6"/>
</dbReference>
<dbReference type="InterPro" id="IPR036236">
    <property type="entry name" value="Znf_C2H2_sf"/>
</dbReference>
<feature type="domain" description="C2H2-type" evidence="3">
    <location>
        <begin position="55"/>
        <end position="78"/>
    </location>
</feature>
<dbReference type="InParanoid" id="A0A6P7ILR4"/>
<evidence type="ECO:0000259" key="3">
    <source>
        <dbReference type="PROSITE" id="PS50157"/>
    </source>
</evidence>
<protein>
    <submittedName>
        <fullName evidence="5">PR domain zinc finger protein 2</fullName>
    </submittedName>
</protein>
<evidence type="ECO:0000313" key="4">
    <source>
        <dbReference type="Proteomes" id="UP000515145"/>
    </source>
</evidence>
<dbReference type="SUPFAM" id="SSF57667">
    <property type="entry name" value="beta-beta-alpha zinc fingers"/>
    <property type="match status" value="3"/>
</dbReference>
<feature type="region of interest" description="Disordered" evidence="2">
    <location>
        <begin position="1107"/>
        <end position="1189"/>
    </location>
</feature>
<dbReference type="CTD" id="100003615"/>
<evidence type="ECO:0000313" key="5">
    <source>
        <dbReference type="RefSeq" id="XP_028266418.1"/>
    </source>
</evidence>
<evidence type="ECO:0000256" key="1">
    <source>
        <dbReference type="PROSITE-ProRule" id="PRU00042"/>
    </source>
</evidence>
<feature type="compositionally biased region" description="Polar residues" evidence="2">
    <location>
        <begin position="1122"/>
        <end position="1149"/>
    </location>
</feature>
<dbReference type="GO" id="GO:0005634">
    <property type="term" value="C:nucleus"/>
    <property type="evidence" value="ECO:0007669"/>
    <property type="project" value="TreeGrafter"/>
</dbReference>
<feature type="domain" description="C2H2-type" evidence="3">
    <location>
        <begin position="146"/>
        <end position="174"/>
    </location>
</feature>
<dbReference type="Gene3D" id="3.30.160.60">
    <property type="entry name" value="Classic Zinc Finger"/>
    <property type="match status" value="2"/>
</dbReference>
<proteinExistence type="predicted"/>
<feature type="compositionally biased region" description="Basic and acidic residues" evidence="2">
    <location>
        <begin position="1347"/>
        <end position="1360"/>
    </location>
</feature>